<evidence type="ECO:0000313" key="3">
    <source>
        <dbReference type="Proteomes" id="UP000293874"/>
    </source>
</evidence>
<evidence type="ECO:0000256" key="1">
    <source>
        <dbReference type="SAM" id="Coils"/>
    </source>
</evidence>
<dbReference type="InterPro" id="IPR014917">
    <property type="entry name" value="DUF1800"/>
</dbReference>
<accession>A0A4V2F0U6</accession>
<organism evidence="2 3">
    <name type="scientific">Pseudobacter ginsenosidimutans</name>
    <dbReference type="NCBI Taxonomy" id="661488"/>
    <lineage>
        <taxon>Bacteria</taxon>
        <taxon>Pseudomonadati</taxon>
        <taxon>Bacteroidota</taxon>
        <taxon>Chitinophagia</taxon>
        <taxon>Chitinophagales</taxon>
        <taxon>Chitinophagaceae</taxon>
        <taxon>Pseudobacter</taxon>
    </lineage>
</organism>
<dbReference type="AlphaFoldDB" id="A0A4V2F0U6"/>
<feature type="coiled-coil region" evidence="1">
    <location>
        <begin position="100"/>
        <end position="127"/>
    </location>
</feature>
<keyword evidence="3" id="KW-1185">Reference proteome</keyword>
<dbReference type="Proteomes" id="UP000293874">
    <property type="component" value="Unassembled WGS sequence"/>
</dbReference>
<name>A0A4V2F0U6_9BACT</name>
<evidence type="ECO:0000313" key="2">
    <source>
        <dbReference type="EMBL" id="RZS71361.1"/>
    </source>
</evidence>
<gene>
    <name evidence="2" type="ORF">EV199_3264</name>
</gene>
<comment type="caution">
    <text evidence="2">The sequence shown here is derived from an EMBL/GenBank/DDBJ whole genome shotgun (WGS) entry which is preliminary data.</text>
</comment>
<keyword evidence="1" id="KW-0175">Coiled coil</keyword>
<protein>
    <submittedName>
        <fullName evidence="2">Uncharacterized protein (DUF1800 family)</fullName>
    </submittedName>
</protein>
<proteinExistence type="predicted"/>
<dbReference type="Pfam" id="PF08811">
    <property type="entry name" value="DUF1800"/>
    <property type="match status" value="1"/>
</dbReference>
<reference evidence="2 3" key="1">
    <citation type="submission" date="2019-02" db="EMBL/GenBank/DDBJ databases">
        <title>Genomic Encyclopedia of Type Strains, Phase IV (KMG-IV): sequencing the most valuable type-strain genomes for metagenomic binning, comparative biology and taxonomic classification.</title>
        <authorList>
            <person name="Goeker M."/>
        </authorList>
    </citation>
    <scope>NUCLEOTIDE SEQUENCE [LARGE SCALE GENOMIC DNA]</scope>
    <source>
        <strain evidence="2 3">DSM 18116</strain>
    </source>
</reference>
<sequence length="531" mass="61466">MFLRLALRLQLFHYSIFRFYPKIKDSVKLSFWQPVKRKTIFLMGISNQLKNQHLLWRAGFGPDTVPVDELSSDSNKKLIKAIFKASEKVPAYIDVADPAIKEIYQGMEEMYRQKRQLTEEQRKLVRDRSRDGIRALNLTWLNQMVHSEQQLREKVSLFWHGHFACRTVNIVHQQQLLDAIRRNALGKFPDLLREVSKSGAMLNFLNNNQNRKDHPNENFAREVMELFTLGRGNYTEDDIKEAARAFTGWGSNASGNFVFRKNQHDTAKKKVLGKSGNFNGDDILDILIQHPQTAQYITRKVYRYFVNETENEEQIKWLADRFYKGGYDISALFQDIFTSDWFYDQRNVGSIIKSPVLLIAGIRRAIPMEISNEEVQITLQRLLGQQLFYPPNVAGWPGGKNWIDSSSLMLRLRIPQMIYAEDTLTLKPKDDDDQMMGMKDQGDRKQKMKAFAQKRGGGQVIAATVNWDAYTKLFEKISREKLLPAISSSVLQTSNSVTVSTLDKYIDNSSRENYIRSATIQLMSTPEYQLC</sequence>
<dbReference type="EMBL" id="SGXA01000002">
    <property type="protein sequence ID" value="RZS71361.1"/>
    <property type="molecule type" value="Genomic_DNA"/>
</dbReference>